<protein>
    <recommendedName>
        <fullName evidence="3">Adhesin domain-containing protein</fullName>
    </recommendedName>
</protein>
<dbReference type="Proteomes" id="UP000186905">
    <property type="component" value="Unassembled WGS sequence"/>
</dbReference>
<accession>A0A1Q9GA33</accession>
<dbReference type="EMBL" id="MJIL01000095">
    <property type="protein sequence ID" value="OLQ71194.1"/>
    <property type="molecule type" value="Genomic_DNA"/>
</dbReference>
<evidence type="ECO:0000313" key="2">
    <source>
        <dbReference type="Proteomes" id="UP000186905"/>
    </source>
</evidence>
<name>A0A1Q9GA33_9GAMM</name>
<dbReference type="STRING" id="1903952.BIT28_03230"/>
<evidence type="ECO:0000313" key="1">
    <source>
        <dbReference type="EMBL" id="OLQ71194.1"/>
    </source>
</evidence>
<dbReference type="OrthoDB" id="5767486at2"/>
<proteinExistence type="predicted"/>
<reference evidence="1 2" key="1">
    <citation type="submission" date="2016-09" db="EMBL/GenBank/DDBJ databases">
        <title>Photobacterium proteolyticum sp. nov. a protease producing bacterium isolated from ocean sediments of Laizhou Bay.</title>
        <authorList>
            <person name="Li Y."/>
        </authorList>
    </citation>
    <scope>NUCLEOTIDE SEQUENCE [LARGE SCALE GENOMIC DNA]</scope>
    <source>
        <strain evidence="1 2">13-12</strain>
    </source>
</reference>
<organism evidence="1 2">
    <name type="scientific">Photobacterium proteolyticum</name>
    <dbReference type="NCBI Taxonomy" id="1903952"/>
    <lineage>
        <taxon>Bacteria</taxon>
        <taxon>Pseudomonadati</taxon>
        <taxon>Pseudomonadota</taxon>
        <taxon>Gammaproteobacteria</taxon>
        <taxon>Vibrionales</taxon>
        <taxon>Vibrionaceae</taxon>
        <taxon>Photobacterium</taxon>
    </lineage>
</organism>
<evidence type="ECO:0008006" key="3">
    <source>
        <dbReference type="Google" id="ProtNLM"/>
    </source>
</evidence>
<gene>
    <name evidence="1" type="ORF">BIT28_03230</name>
</gene>
<keyword evidence="2" id="KW-1185">Reference proteome</keyword>
<dbReference type="AlphaFoldDB" id="A0A1Q9GA33"/>
<dbReference type="RefSeq" id="WP_075767472.1">
    <property type="nucleotide sequence ID" value="NZ_MJIL01000095.1"/>
</dbReference>
<sequence>MKKGFGLLIVFIALFSLSNIVVAKDKRTFTGSIDVSEQALHELVMEVPVGMVNVQVVDDGAVTYRVDVEDNSSGWSFFATDLDALVLSTQVTDQTLHLMIDEDGISQDWTLNVPKELALQLQLGVGNVEINGFSQTLSADIGVGSAWVGVNSTDYEHVRAAVGVGEIQVHGFEQGNLVKERVIVSDQLTITGAGTQQINIEIGVGDVNLSQDLASKT</sequence>
<comment type="caution">
    <text evidence="1">The sequence shown here is derived from an EMBL/GenBank/DDBJ whole genome shotgun (WGS) entry which is preliminary data.</text>
</comment>